<dbReference type="STRING" id="1231336.L248_1965"/>
<organism evidence="2 3">
    <name type="scientific">Schleiferilactobacillus shenzhenensis LY-73</name>
    <dbReference type="NCBI Taxonomy" id="1231336"/>
    <lineage>
        <taxon>Bacteria</taxon>
        <taxon>Bacillati</taxon>
        <taxon>Bacillota</taxon>
        <taxon>Bacilli</taxon>
        <taxon>Lactobacillales</taxon>
        <taxon>Lactobacillaceae</taxon>
        <taxon>Schleiferilactobacillus</taxon>
    </lineage>
</organism>
<name>U4TNW0_9LACO</name>
<gene>
    <name evidence="2" type="ORF">L248_1965</name>
</gene>
<protein>
    <submittedName>
        <fullName evidence="2">Uncharacterized protein</fullName>
    </submittedName>
</protein>
<dbReference type="HOGENOM" id="CLU_762451_0_0_9"/>
<keyword evidence="3" id="KW-1185">Reference proteome</keyword>
<feature type="region of interest" description="Disordered" evidence="1">
    <location>
        <begin position="221"/>
        <end position="241"/>
    </location>
</feature>
<sequence length="363" mass="39960">MTAAEFAKYLYWNIFRGPHFIELYYSPSMLDDEKWFIPRNVLRLAQPHQNLLQNVQLLGPDTQSSIYGYWSKGRRASWPCVIPTDPGPSLYFDRCADSHGGAAAANFWRADPSRRDSHHAGRRGHWPIQIESDTAAASFGTGDRHRRSAAAHLLPAVQRPDGGKYWRDGSAYYGGESAPFGVLGAPAPRLSRRLTAHPPWRSWLANDSGPFAVSAQRQIPQSVGSPPAHAAARDSGPGRTAPAVTTLLRGEQWTLTVTGDRLTLMVAGKAHTVDPVQFTVRRNEHGTFGTRTYRPQKITKETAPLSVSREALQLTMVLPAAVEIWHGKRPLSHVAVPAAFKAGESPAAASSPYNVIWQERFSG</sequence>
<reference evidence="3" key="1">
    <citation type="journal article" date="2013" name="Genome Announc.">
        <title>Whole-Genome Sequencing of Lactobacillus shenzhenensis Strain LY-73T.</title>
        <authorList>
            <person name="Lin Z."/>
            <person name="Liu Z."/>
            <person name="Yang R."/>
            <person name="Zou Y."/>
            <person name="Wan D."/>
            <person name="Chen J."/>
            <person name="Guo M."/>
            <person name="Zhao J."/>
            <person name="Fang C."/>
            <person name="Yang R."/>
            <person name="Liu F."/>
        </authorList>
    </citation>
    <scope>NUCLEOTIDE SEQUENCE [LARGE SCALE GENOMIC DNA]</scope>
    <source>
        <strain evidence="3">LY-73</strain>
    </source>
</reference>
<accession>U4TNW0</accession>
<evidence type="ECO:0000313" key="3">
    <source>
        <dbReference type="Proteomes" id="UP000030647"/>
    </source>
</evidence>
<dbReference type="EMBL" id="KI271584">
    <property type="protein sequence ID" value="ERL65889.1"/>
    <property type="molecule type" value="Genomic_DNA"/>
</dbReference>
<evidence type="ECO:0000256" key="1">
    <source>
        <dbReference type="SAM" id="MobiDB-lite"/>
    </source>
</evidence>
<proteinExistence type="predicted"/>
<evidence type="ECO:0000313" key="2">
    <source>
        <dbReference type="EMBL" id="ERL65889.1"/>
    </source>
</evidence>
<dbReference type="AlphaFoldDB" id="U4TNW0"/>
<dbReference type="Proteomes" id="UP000030647">
    <property type="component" value="Unassembled WGS sequence"/>
</dbReference>